<sequence length="388" mass="44477">MKVVIAMSGGVDSSVAAALLKKKGFNVVGVFMKFWTPRIDADSGPEGEPSVPYGASVDLRGYENRCCSLESEVRARKVAKILKIPFYVFNFKKEFKKRIVDYFLNEYQKGNTPNPCVVCNKEIKFGLLLEKALKLDADYVATGHYSRLRREIPNSKFQIPKYKLLKARDKNKDQSYFLWMLNQEQLKHILFPVGDYLRSEVEGLAKKFKLPFLGIKKSVEICFVPKTTNDFLAKYIKEKPGIIIDKRGRKIGRHSGLWFFTIGQRKGLGKLKIKNEKLKIKKGETPPLYVIGKDLKENTLIVGLERDLYKKVLACKNVNWISGKKPELPLKIKAKIRYRHQPALAALTYDLKLKTYNLKFDKPQRSITPGQSVVFYWRQELLGGGIIC</sequence>
<organism evidence="12 13">
    <name type="scientific">Candidatus Nealsonbacteria bacterium CG08_land_8_20_14_0_20_38_20</name>
    <dbReference type="NCBI Taxonomy" id="1974705"/>
    <lineage>
        <taxon>Bacteria</taxon>
        <taxon>Candidatus Nealsoniibacteriota</taxon>
    </lineage>
</organism>
<dbReference type="Gene3D" id="3.40.50.620">
    <property type="entry name" value="HUPs"/>
    <property type="match status" value="1"/>
</dbReference>
<feature type="binding site" evidence="9">
    <location>
        <position position="143"/>
    </location>
    <ligand>
        <name>ATP</name>
        <dbReference type="ChEBI" id="CHEBI:30616"/>
    </ligand>
</feature>
<feature type="site" description="Interaction with tRNA" evidence="9">
    <location>
        <position position="371"/>
    </location>
</feature>
<dbReference type="PANTHER" id="PTHR11933:SF5">
    <property type="entry name" value="MITOCHONDRIAL TRNA-SPECIFIC 2-THIOURIDYLASE 1"/>
    <property type="match status" value="1"/>
</dbReference>
<feature type="active site" description="Nucleophile" evidence="9">
    <location>
        <position position="119"/>
    </location>
</feature>
<dbReference type="GO" id="GO:0103016">
    <property type="term" value="F:tRNA-uridine 2-sulfurtransferase activity"/>
    <property type="evidence" value="ECO:0007669"/>
    <property type="project" value="UniProtKB-EC"/>
</dbReference>
<dbReference type="GO" id="GO:0000049">
    <property type="term" value="F:tRNA binding"/>
    <property type="evidence" value="ECO:0007669"/>
    <property type="project" value="UniProtKB-KW"/>
</dbReference>
<evidence type="ECO:0000256" key="1">
    <source>
        <dbReference type="ARBA" id="ARBA00022555"/>
    </source>
</evidence>
<evidence type="ECO:0000313" key="13">
    <source>
        <dbReference type="Proteomes" id="UP000230088"/>
    </source>
</evidence>
<dbReference type="SUPFAM" id="SSF52402">
    <property type="entry name" value="Adenine nucleotide alpha hydrolases-like"/>
    <property type="match status" value="1"/>
</dbReference>
<feature type="binding site" evidence="9">
    <location>
        <begin position="6"/>
        <end position="13"/>
    </location>
    <ligand>
        <name>ATP</name>
        <dbReference type="ChEBI" id="CHEBI:30616"/>
    </ligand>
</feature>
<dbReference type="Pfam" id="PF20259">
    <property type="entry name" value="tRNA_Me_trans_M"/>
    <property type="match status" value="1"/>
</dbReference>
<dbReference type="PANTHER" id="PTHR11933">
    <property type="entry name" value="TRNA 5-METHYLAMINOMETHYL-2-THIOURIDYLATE -METHYLTRANSFERASE"/>
    <property type="match status" value="1"/>
</dbReference>
<comment type="caution">
    <text evidence="12">The sequence shown here is derived from an EMBL/GenBank/DDBJ whole genome shotgun (WGS) entry which is preliminary data.</text>
</comment>
<evidence type="ECO:0000256" key="9">
    <source>
        <dbReference type="HAMAP-Rule" id="MF_00144"/>
    </source>
</evidence>
<feature type="binding site" evidence="9">
    <location>
        <position position="32"/>
    </location>
    <ligand>
        <name>ATP</name>
        <dbReference type="ChEBI" id="CHEBI:30616"/>
    </ligand>
</feature>
<dbReference type="GO" id="GO:0005524">
    <property type="term" value="F:ATP binding"/>
    <property type="evidence" value="ECO:0007669"/>
    <property type="project" value="UniProtKB-KW"/>
</dbReference>
<dbReference type="EC" id="2.8.1.13" evidence="9"/>
<feature type="domain" description="tRNA-specific 2-thiouridylase MnmA-like central" evidence="11">
    <location>
        <begin position="229"/>
        <end position="303"/>
    </location>
</feature>
<protein>
    <recommendedName>
        <fullName evidence="9">tRNA-specific 2-thiouridylase MnmA</fullName>
        <ecNumber evidence="9">2.8.1.13</ecNumber>
    </recommendedName>
</protein>
<dbReference type="Gene3D" id="2.30.30.280">
    <property type="entry name" value="Adenine nucleotide alpha hydrolases-like domains"/>
    <property type="match status" value="1"/>
</dbReference>
<feature type="site" description="Interaction with tRNA" evidence="9">
    <location>
        <position position="144"/>
    </location>
</feature>
<dbReference type="GO" id="GO:0002143">
    <property type="term" value="P:tRNA wobble position uridine thiolation"/>
    <property type="evidence" value="ECO:0007669"/>
    <property type="project" value="TreeGrafter"/>
</dbReference>
<feature type="region of interest" description="Interaction with tRNA" evidence="9">
    <location>
        <begin position="172"/>
        <end position="174"/>
    </location>
</feature>
<dbReference type="InterPro" id="IPR004506">
    <property type="entry name" value="MnmA-like"/>
</dbReference>
<keyword evidence="5 9" id="KW-0067">ATP-binding</keyword>
<dbReference type="CDD" id="cd01998">
    <property type="entry name" value="MnmA_TRMU-like"/>
    <property type="match status" value="1"/>
</dbReference>
<comment type="similarity">
    <text evidence="9">Belongs to the MnmA/TRMU family.</text>
</comment>
<keyword evidence="6 9" id="KW-0694">RNA-binding</keyword>
<comment type="caution">
    <text evidence="9">Lacks conserved residue(s) required for the propagation of feature annotation.</text>
</comment>
<evidence type="ECO:0000256" key="2">
    <source>
        <dbReference type="ARBA" id="ARBA00022679"/>
    </source>
</evidence>
<name>A0A2H0YN89_9BACT</name>
<comment type="function">
    <text evidence="9">Catalyzes the 2-thiolation of uridine at the wobble position (U34) of tRNA, leading to the formation of s(2)U34.</text>
</comment>
<evidence type="ECO:0000256" key="3">
    <source>
        <dbReference type="ARBA" id="ARBA00022694"/>
    </source>
</evidence>
<keyword evidence="3 9" id="KW-0819">tRNA processing</keyword>
<keyword evidence="1 9" id="KW-0820">tRNA-binding</keyword>
<dbReference type="InterPro" id="IPR014729">
    <property type="entry name" value="Rossmann-like_a/b/a_fold"/>
</dbReference>
<keyword evidence="7" id="KW-1015">Disulfide bond</keyword>
<feature type="region of interest" description="Interaction with tRNA" evidence="9">
    <location>
        <begin position="337"/>
        <end position="338"/>
    </location>
</feature>
<evidence type="ECO:0000256" key="6">
    <source>
        <dbReference type="ARBA" id="ARBA00022884"/>
    </source>
</evidence>
<dbReference type="InterPro" id="IPR023382">
    <property type="entry name" value="MnmA-like_central_sf"/>
</dbReference>
<keyword evidence="2 9" id="KW-0808">Transferase</keyword>
<reference evidence="13" key="1">
    <citation type="submission" date="2017-09" db="EMBL/GenBank/DDBJ databases">
        <title>Depth-based differentiation of microbial function through sediment-hosted aquifers and enrichment of novel symbionts in the deep terrestrial subsurface.</title>
        <authorList>
            <person name="Probst A.J."/>
            <person name="Ladd B."/>
            <person name="Jarett J.K."/>
            <person name="Geller-Mcgrath D.E."/>
            <person name="Sieber C.M.K."/>
            <person name="Emerson J.B."/>
            <person name="Anantharaman K."/>
            <person name="Thomas B.C."/>
            <person name="Malmstrom R."/>
            <person name="Stieglmeier M."/>
            <person name="Klingl A."/>
            <person name="Woyke T."/>
            <person name="Ryan C.M."/>
            <person name="Banfield J.F."/>
        </authorList>
    </citation>
    <scope>NUCLEOTIDE SEQUENCE [LARGE SCALE GENOMIC DNA]</scope>
</reference>
<dbReference type="FunFam" id="2.30.30.280:FF:000001">
    <property type="entry name" value="tRNA-specific 2-thiouridylase MnmA"/>
    <property type="match status" value="1"/>
</dbReference>
<evidence type="ECO:0000313" key="12">
    <source>
        <dbReference type="EMBL" id="PIS39202.1"/>
    </source>
</evidence>
<evidence type="ECO:0000256" key="4">
    <source>
        <dbReference type="ARBA" id="ARBA00022741"/>
    </source>
</evidence>
<dbReference type="AlphaFoldDB" id="A0A2H0YN89"/>
<keyword evidence="4 9" id="KW-0547">Nucleotide-binding</keyword>
<evidence type="ECO:0000256" key="8">
    <source>
        <dbReference type="ARBA" id="ARBA00051542"/>
    </source>
</evidence>
<evidence type="ECO:0000259" key="10">
    <source>
        <dbReference type="Pfam" id="PF20258"/>
    </source>
</evidence>
<evidence type="ECO:0000259" key="11">
    <source>
        <dbReference type="Pfam" id="PF20259"/>
    </source>
</evidence>
<dbReference type="InterPro" id="IPR046885">
    <property type="entry name" value="MnmA-like_C"/>
</dbReference>
<gene>
    <name evidence="9" type="primary">mnmA</name>
    <name evidence="12" type="ORF">COT33_03165</name>
</gene>
<dbReference type="NCBIfam" id="NF001138">
    <property type="entry name" value="PRK00143.1"/>
    <property type="match status" value="1"/>
</dbReference>
<comment type="subcellular location">
    <subcellularLocation>
        <location evidence="9">Cytoplasm</location>
    </subcellularLocation>
</comment>
<dbReference type="Pfam" id="PF20258">
    <property type="entry name" value="tRNA_Me_trans_C"/>
    <property type="match status" value="1"/>
</dbReference>
<evidence type="ECO:0000256" key="5">
    <source>
        <dbReference type="ARBA" id="ARBA00022840"/>
    </source>
</evidence>
<dbReference type="HAMAP" id="MF_00144">
    <property type="entry name" value="tRNA_thiouridyl_MnmA"/>
    <property type="match status" value="1"/>
</dbReference>
<proteinExistence type="inferred from homology"/>
<dbReference type="Gene3D" id="2.40.30.10">
    <property type="entry name" value="Translation factors"/>
    <property type="match status" value="1"/>
</dbReference>
<accession>A0A2H0YN89</accession>
<dbReference type="NCBIfam" id="TIGR00420">
    <property type="entry name" value="trmU"/>
    <property type="match status" value="1"/>
</dbReference>
<keyword evidence="9" id="KW-0963">Cytoplasm</keyword>
<feature type="active site" description="Cysteine persulfide intermediate" evidence="9">
    <location>
        <position position="222"/>
    </location>
</feature>
<comment type="catalytic activity">
    <reaction evidence="8 9">
        <text>S-sulfanyl-L-cysteinyl-[protein] + uridine(34) in tRNA + AH2 + ATP = 2-thiouridine(34) in tRNA + L-cysteinyl-[protein] + A + AMP + diphosphate + H(+)</text>
        <dbReference type="Rhea" id="RHEA:47032"/>
        <dbReference type="Rhea" id="RHEA-COMP:10131"/>
        <dbReference type="Rhea" id="RHEA-COMP:11726"/>
        <dbReference type="Rhea" id="RHEA-COMP:11727"/>
        <dbReference type="Rhea" id="RHEA-COMP:11728"/>
        <dbReference type="ChEBI" id="CHEBI:13193"/>
        <dbReference type="ChEBI" id="CHEBI:15378"/>
        <dbReference type="ChEBI" id="CHEBI:17499"/>
        <dbReference type="ChEBI" id="CHEBI:29950"/>
        <dbReference type="ChEBI" id="CHEBI:30616"/>
        <dbReference type="ChEBI" id="CHEBI:33019"/>
        <dbReference type="ChEBI" id="CHEBI:61963"/>
        <dbReference type="ChEBI" id="CHEBI:65315"/>
        <dbReference type="ChEBI" id="CHEBI:87170"/>
        <dbReference type="ChEBI" id="CHEBI:456215"/>
        <dbReference type="EC" id="2.8.1.13"/>
    </reaction>
</comment>
<feature type="domain" description="tRNA-specific 2-thiouridylase MnmA-like C-terminal" evidence="10">
    <location>
        <begin position="312"/>
        <end position="387"/>
    </location>
</feature>
<dbReference type="Proteomes" id="UP000230088">
    <property type="component" value="Unassembled WGS sequence"/>
</dbReference>
<dbReference type="InterPro" id="IPR046884">
    <property type="entry name" value="MnmA-like_central"/>
</dbReference>
<dbReference type="Pfam" id="PF03054">
    <property type="entry name" value="tRNA_Me_trans"/>
    <property type="match status" value="1"/>
</dbReference>
<evidence type="ECO:0000256" key="7">
    <source>
        <dbReference type="ARBA" id="ARBA00023157"/>
    </source>
</evidence>
<dbReference type="EMBL" id="PEYD01000061">
    <property type="protein sequence ID" value="PIS39202.1"/>
    <property type="molecule type" value="Genomic_DNA"/>
</dbReference>
<dbReference type="GO" id="GO:0005737">
    <property type="term" value="C:cytoplasm"/>
    <property type="evidence" value="ECO:0007669"/>
    <property type="project" value="UniProtKB-SubCell"/>
</dbReference>